<sequence length="443" mass="50804">MTNTILRRLGFLPTLLLFLGQFSTVQAADEEITYAKHIAPIIQEKCQICHQPNSIAPVEFMTYQDVLRAVLLIKQKVETRVMPPWHIDTTTGIQEFKNNRGLTDDEINTIVQWIDAGVPFGNRSDLPPPREFPDPNRWQLADLLGEPDLIIKSEPYTLAANTQDKWFRPLVDTGITEPRWVRAIEVKPSYPDGRKIVHHTLTFLEQEEDGITGLASSAKGVQRSSDLFMEWAVGKVGEVFAPDAGKLMLPGSQIRWEVHMHAIGETIVDNQVEMGIYFYPKDFVPKNRTVLKYFDVSNRGELDIRPGEIAVTQQYHVLRAPTRLENFQPHMHMRGKAMRMEAVYPDGRTELLNQVNNFQWNWHVNYIYEDHVAPLLPKGTTLVFTAWHDNTEQNPNNPDPEQWVGWGDRTVDEMAHAWVDVTYLEQDDFDAQVAAREASSHQD</sequence>
<dbReference type="GO" id="GO:0016715">
    <property type="term" value="F:oxidoreductase activity, acting on paired donors, with incorporation or reduction of molecular oxygen, reduced ascorbate as one donor, and incorporation of one atom of oxygen"/>
    <property type="evidence" value="ECO:0007669"/>
    <property type="project" value="InterPro"/>
</dbReference>
<dbReference type="Gene3D" id="2.60.120.230">
    <property type="match status" value="1"/>
</dbReference>
<organism evidence="2">
    <name type="scientific">marine metagenome</name>
    <dbReference type="NCBI Taxonomy" id="408172"/>
    <lineage>
        <taxon>unclassified sequences</taxon>
        <taxon>metagenomes</taxon>
        <taxon>ecological metagenomes</taxon>
    </lineage>
</organism>
<name>A0A381TF77_9ZZZZ</name>
<dbReference type="InterPro" id="IPR014784">
    <property type="entry name" value="Cu2_ascorb_mOase-like_C"/>
</dbReference>
<dbReference type="InterPro" id="IPR008977">
    <property type="entry name" value="PHM/PNGase_F_dom_sf"/>
</dbReference>
<dbReference type="SUPFAM" id="SSF49742">
    <property type="entry name" value="PHM/PNGase F"/>
    <property type="match status" value="2"/>
</dbReference>
<evidence type="ECO:0000256" key="1">
    <source>
        <dbReference type="ARBA" id="ARBA00023157"/>
    </source>
</evidence>
<dbReference type="AlphaFoldDB" id="A0A381TF77"/>
<gene>
    <name evidence="2" type="ORF">METZ01_LOCUS66231</name>
</gene>
<reference evidence="2" key="1">
    <citation type="submission" date="2018-05" db="EMBL/GenBank/DDBJ databases">
        <authorList>
            <person name="Lanie J.A."/>
            <person name="Ng W.-L."/>
            <person name="Kazmierczak K.M."/>
            <person name="Andrzejewski T.M."/>
            <person name="Davidsen T.M."/>
            <person name="Wayne K.J."/>
            <person name="Tettelin H."/>
            <person name="Glass J.I."/>
            <person name="Rusch D."/>
            <person name="Podicherti R."/>
            <person name="Tsui H.-C.T."/>
            <person name="Winkler M.E."/>
        </authorList>
    </citation>
    <scope>NUCLEOTIDE SEQUENCE</scope>
</reference>
<protein>
    <recommendedName>
        <fullName evidence="3">Cytochrome c domain-containing protein</fullName>
    </recommendedName>
</protein>
<evidence type="ECO:0008006" key="3">
    <source>
        <dbReference type="Google" id="ProtNLM"/>
    </source>
</evidence>
<accession>A0A381TF77</accession>
<evidence type="ECO:0000313" key="2">
    <source>
        <dbReference type="EMBL" id="SVA13377.1"/>
    </source>
</evidence>
<keyword evidence="1" id="KW-1015">Disulfide bond</keyword>
<proteinExistence type="predicted"/>
<dbReference type="EMBL" id="UINC01004311">
    <property type="protein sequence ID" value="SVA13377.1"/>
    <property type="molecule type" value="Genomic_DNA"/>
</dbReference>